<evidence type="ECO:0000256" key="4">
    <source>
        <dbReference type="ARBA" id="ARBA00022618"/>
    </source>
</evidence>
<dbReference type="PROSITE" id="PS50088">
    <property type="entry name" value="ANK_REPEAT"/>
    <property type="match status" value="1"/>
</dbReference>
<evidence type="ECO:0000259" key="16">
    <source>
        <dbReference type="Pfam" id="PF00275"/>
    </source>
</evidence>
<name>A0A845DJ33_9BACT</name>
<accession>A0A845DJ33</accession>
<dbReference type="NCBIfam" id="NF006873">
    <property type="entry name" value="PRK09369.1"/>
    <property type="match status" value="1"/>
</dbReference>
<evidence type="ECO:0000256" key="12">
    <source>
        <dbReference type="ARBA" id="ARBA00039754"/>
    </source>
</evidence>
<dbReference type="EC" id="2.5.1.7" evidence="11 14"/>
<dbReference type="InterPro" id="IPR050068">
    <property type="entry name" value="MurA_subfamily"/>
</dbReference>
<comment type="catalytic activity">
    <reaction evidence="13">
        <text>phosphoenolpyruvate + UDP-N-acetyl-alpha-D-glucosamine = UDP-N-acetyl-3-O-(1-carboxyvinyl)-alpha-D-glucosamine + phosphate</text>
        <dbReference type="Rhea" id="RHEA:18681"/>
        <dbReference type="ChEBI" id="CHEBI:43474"/>
        <dbReference type="ChEBI" id="CHEBI:57705"/>
        <dbReference type="ChEBI" id="CHEBI:58702"/>
        <dbReference type="ChEBI" id="CHEBI:68483"/>
        <dbReference type="EC" id="2.5.1.7"/>
    </reaction>
</comment>
<dbReference type="PANTHER" id="PTHR43783:SF1">
    <property type="entry name" value="UDP-N-ACETYLGLUCOSAMINE 1-CARBOXYVINYLTRANSFERASE"/>
    <property type="match status" value="1"/>
</dbReference>
<dbReference type="PANTHER" id="PTHR43783">
    <property type="entry name" value="UDP-N-ACETYLGLUCOSAMINE 1-CARBOXYVINYLTRANSFERASE"/>
    <property type="match status" value="1"/>
</dbReference>
<organism evidence="17 18">
    <name type="scientific">Candidatus Spechtbacteria bacterium SB0662_bin_43</name>
    <dbReference type="NCBI Taxonomy" id="2604897"/>
    <lineage>
        <taxon>Bacteria</taxon>
        <taxon>Candidatus Spechtiibacteriota</taxon>
    </lineage>
</organism>
<comment type="similarity">
    <text evidence="10">Belongs to the EPSP synthase family. MurA subfamily.</text>
</comment>
<evidence type="ECO:0000256" key="11">
    <source>
        <dbReference type="ARBA" id="ARBA00039108"/>
    </source>
</evidence>
<evidence type="ECO:0000256" key="15">
    <source>
        <dbReference type="PROSITE-ProRule" id="PRU00023"/>
    </source>
</evidence>
<protein>
    <recommendedName>
        <fullName evidence="12 14">UDP-N-acetylglucosamine 1-carboxyvinyltransferase</fullName>
        <ecNumber evidence="11 14">2.5.1.7</ecNumber>
    </recommendedName>
</protein>
<feature type="domain" description="Enolpyruvate transferase" evidence="16">
    <location>
        <begin position="10"/>
        <end position="412"/>
    </location>
</feature>
<keyword evidence="6" id="KW-0133">Cell shape</keyword>
<feature type="repeat" description="ANK" evidence="15">
    <location>
        <begin position="323"/>
        <end position="355"/>
    </location>
</feature>
<evidence type="ECO:0000256" key="6">
    <source>
        <dbReference type="ARBA" id="ARBA00022960"/>
    </source>
</evidence>
<comment type="subcellular location">
    <subcellularLocation>
        <location evidence="1">Cytoplasm</location>
    </subcellularLocation>
</comment>
<reference evidence="17 18" key="1">
    <citation type="submission" date="2019-09" db="EMBL/GenBank/DDBJ databases">
        <title>Characterisation of the sponge microbiome using genome-centric metagenomics.</title>
        <authorList>
            <person name="Engelberts J.P."/>
            <person name="Robbins S.J."/>
            <person name="De Goeij J.M."/>
            <person name="Aranda M."/>
            <person name="Bell S.C."/>
            <person name="Webster N.S."/>
        </authorList>
    </citation>
    <scope>NUCLEOTIDE SEQUENCE [LARGE SCALE GENOMIC DNA]</scope>
    <source>
        <strain evidence="17">SB0662_bin_43</strain>
    </source>
</reference>
<dbReference type="GO" id="GO:0008360">
    <property type="term" value="P:regulation of cell shape"/>
    <property type="evidence" value="ECO:0007669"/>
    <property type="project" value="UniProtKB-KW"/>
</dbReference>
<evidence type="ECO:0000313" key="17">
    <source>
        <dbReference type="EMBL" id="MYE38206.1"/>
    </source>
</evidence>
<dbReference type="Gene3D" id="3.65.10.10">
    <property type="entry name" value="Enolpyruvate transferase domain"/>
    <property type="match status" value="2"/>
</dbReference>
<dbReference type="Proteomes" id="UP000449092">
    <property type="component" value="Unassembled WGS sequence"/>
</dbReference>
<dbReference type="InterPro" id="IPR001986">
    <property type="entry name" value="Enolpyruvate_Tfrase_dom"/>
</dbReference>
<dbReference type="SUPFAM" id="SSF55205">
    <property type="entry name" value="EPT/RTPC-like"/>
    <property type="match status" value="1"/>
</dbReference>
<dbReference type="AlphaFoldDB" id="A0A845DJ33"/>
<evidence type="ECO:0000256" key="1">
    <source>
        <dbReference type="ARBA" id="ARBA00004496"/>
    </source>
</evidence>
<evidence type="ECO:0000313" key="18">
    <source>
        <dbReference type="Proteomes" id="UP000449092"/>
    </source>
</evidence>
<comment type="caution">
    <text evidence="17">The sequence shown here is derived from an EMBL/GenBank/DDBJ whole genome shotgun (WGS) entry which is preliminary data.</text>
</comment>
<dbReference type="EMBL" id="VXOY01000013">
    <property type="protein sequence ID" value="MYE38206.1"/>
    <property type="molecule type" value="Genomic_DNA"/>
</dbReference>
<dbReference type="GO" id="GO:0008760">
    <property type="term" value="F:UDP-N-acetylglucosamine 1-carboxyvinyltransferase activity"/>
    <property type="evidence" value="ECO:0007669"/>
    <property type="project" value="UniProtKB-UniRule"/>
</dbReference>
<evidence type="ECO:0000256" key="9">
    <source>
        <dbReference type="ARBA" id="ARBA00023316"/>
    </source>
</evidence>
<dbReference type="CDD" id="cd01555">
    <property type="entry name" value="UdpNAET"/>
    <property type="match status" value="1"/>
</dbReference>
<dbReference type="GO" id="GO:0051301">
    <property type="term" value="P:cell division"/>
    <property type="evidence" value="ECO:0007669"/>
    <property type="project" value="UniProtKB-KW"/>
</dbReference>
<evidence type="ECO:0000256" key="2">
    <source>
        <dbReference type="ARBA" id="ARBA00004752"/>
    </source>
</evidence>
<keyword evidence="8" id="KW-0131">Cell cycle</keyword>
<evidence type="ECO:0000256" key="3">
    <source>
        <dbReference type="ARBA" id="ARBA00022490"/>
    </source>
</evidence>
<dbReference type="GO" id="GO:0005737">
    <property type="term" value="C:cytoplasm"/>
    <property type="evidence" value="ECO:0007669"/>
    <property type="project" value="UniProtKB-SubCell"/>
</dbReference>
<dbReference type="InterPro" id="IPR005750">
    <property type="entry name" value="UDP_GlcNAc_COvinyl_MurA"/>
</dbReference>
<evidence type="ECO:0000256" key="14">
    <source>
        <dbReference type="NCBIfam" id="TIGR01072"/>
    </source>
</evidence>
<evidence type="ECO:0000256" key="5">
    <source>
        <dbReference type="ARBA" id="ARBA00022679"/>
    </source>
</evidence>
<dbReference type="NCBIfam" id="TIGR01072">
    <property type="entry name" value="murA"/>
    <property type="match status" value="1"/>
</dbReference>
<keyword evidence="4" id="KW-0132">Cell division</keyword>
<keyword evidence="5 17" id="KW-0808">Transferase</keyword>
<evidence type="ECO:0000256" key="8">
    <source>
        <dbReference type="ARBA" id="ARBA00023306"/>
    </source>
</evidence>
<dbReference type="Pfam" id="PF00275">
    <property type="entry name" value="EPSP_synthase"/>
    <property type="match status" value="1"/>
</dbReference>
<sequence>MYTIPSFRIEGGRKLEGDIFVQGGKNAALPLIAATLLTKEECCLQNVPDIEDVRKMLDIVEKIGASVERQGNTVFIQSKDIDPSNLPVQEAQQIRASIVLLGPLLSRFSEVTLPYPGGDKIGKRPIDTHLDAFEDIGCEVKRDTDHFSIRCVQECDMPSEIVLNDFSVTATENIIMFAAYHRKTIDLITAAEEPSVQNLCEMLRGMGAHIQVLPYHRLRITGSNALHATTARTKPDYIEAGTFVAMVLAVGGDVRIKNFPTQDLKLLLHLLKRRKARIQEEGDDCVRVQTTDSLYLGKIQTMIYPGFPTDLQSPFGTLATQLEGKTVIHDPLFEGRLEYLQQLEQMGAKVHIIDDHRAEIEGPTQLYGTTLEGKDIRGAMSFIIAGMAAEGVTVLKNAYQVDRGYENIEKRLQSLGARVERLS</sequence>
<evidence type="ECO:0000256" key="10">
    <source>
        <dbReference type="ARBA" id="ARBA00038367"/>
    </source>
</evidence>
<keyword evidence="3" id="KW-0963">Cytoplasm</keyword>
<keyword evidence="9" id="KW-0961">Cell wall biogenesis/degradation</keyword>
<evidence type="ECO:0000256" key="13">
    <source>
        <dbReference type="ARBA" id="ARBA00047527"/>
    </source>
</evidence>
<dbReference type="InterPro" id="IPR036968">
    <property type="entry name" value="Enolpyruvate_Tfrase_sf"/>
</dbReference>
<gene>
    <name evidence="17" type="primary">murA</name>
    <name evidence="17" type="ORF">F4X82_01650</name>
</gene>
<keyword evidence="7" id="KW-0573">Peptidoglycan synthesis</keyword>
<dbReference type="GO" id="GO:0071555">
    <property type="term" value="P:cell wall organization"/>
    <property type="evidence" value="ECO:0007669"/>
    <property type="project" value="UniProtKB-KW"/>
</dbReference>
<dbReference type="GO" id="GO:0019277">
    <property type="term" value="P:UDP-N-acetylgalactosamine biosynthetic process"/>
    <property type="evidence" value="ECO:0007669"/>
    <property type="project" value="InterPro"/>
</dbReference>
<proteinExistence type="inferred from homology"/>
<evidence type="ECO:0000256" key="7">
    <source>
        <dbReference type="ARBA" id="ARBA00022984"/>
    </source>
</evidence>
<dbReference type="GO" id="GO:0009252">
    <property type="term" value="P:peptidoglycan biosynthetic process"/>
    <property type="evidence" value="ECO:0007669"/>
    <property type="project" value="UniProtKB-UniRule"/>
</dbReference>
<dbReference type="InterPro" id="IPR013792">
    <property type="entry name" value="RNA3'P_cycl/enolpyr_Trfase_a/b"/>
</dbReference>
<dbReference type="InterPro" id="IPR002110">
    <property type="entry name" value="Ankyrin_rpt"/>
</dbReference>
<comment type="pathway">
    <text evidence="2">Cell wall biogenesis; peptidoglycan biosynthesis.</text>
</comment>
<keyword evidence="15" id="KW-0040">ANK repeat</keyword>